<keyword evidence="7" id="KW-0175">Coiled coil</keyword>
<dbReference type="GO" id="GO:0030983">
    <property type="term" value="F:mismatched DNA binding"/>
    <property type="evidence" value="ECO:0007669"/>
    <property type="project" value="InterPro"/>
</dbReference>
<dbReference type="InterPro" id="IPR007696">
    <property type="entry name" value="DNA_mismatch_repair_MutS_core"/>
</dbReference>
<feature type="domain" description="Smr" evidence="8">
    <location>
        <begin position="671"/>
        <end position="746"/>
    </location>
</feature>
<dbReference type="PANTHER" id="PTHR11361:SF14">
    <property type="entry name" value="DNA MISMATCH REPAIR PROTEIN MUTS, TYPE 2"/>
    <property type="match status" value="1"/>
</dbReference>
<dbReference type="InterPro" id="IPR036063">
    <property type="entry name" value="Smr_dom_sf"/>
</dbReference>
<keyword evidence="3" id="KW-0378">Hydrolase</keyword>
<dbReference type="GO" id="GO:0045910">
    <property type="term" value="P:negative regulation of DNA recombination"/>
    <property type="evidence" value="ECO:0007669"/>
    <property type="project" value="InterPro"/>
</dbReference>
<evidence type="ECO:0000256" key="1">
    <source>
        <dbReference type="ARBA" id="ARBA00022730"/>
    </source>
</evidence>
<accession>A0A235BZJ2</accession>
<evidence type="ECO:0000256" key="3">
    <source>
        <dbReference type="ARBA" id="ARBA00022801"/>
    </source>
</evidence>
<evidence type="ECO:0000313" key="10">
    <source>
        <dbReference type="Proteomes" id="UP000215215"/>
    </source>
</evidence>
<evidence type="ECO:0000313" key="9">
    <source>
        <dbReference type="EMBL" id="OYD17579.1"/>
    </source>
</evidence>
<dbReference type="GO" id="GO:0019843">
    <property type="term" value="F:rRNA binding"/>
    <property type="evidence" value="ECO:0007669"/>
    <property type="project" value="UniProtKB-KW"/>
</dbReference>
<dbReference type="GO" id="GO:0004519">
    <property type="term" value="F:endonuclease activity"/>
    <property type="evidence" value="ECO:0007669"/>
    <property type="project" value="InterPro"/>
</dbReference>
<dbReference type="SMART" id="SM00463">
    <property type="entry name" value="SMR"/>
    <property type="match status" value="1"/>
</dbReference>
<dbReference type="PANTHER" id="PTHR11361">
    <property type="entry name" value="DNA MISMATCH REPAIR PROTEIN MUTS FAMILY MEMBER"/>
    <property type="match status" value="1"/>
</dbReference>
<evidence type="ECO:0000256" key="5">
    <source>
        <dbReference type="ARBA" id="ARBA00022884"/>
    </source>
</evidence>
<proteinExistence type="predicted"/>
<dbReference type="AlphaFoldDB" id="A0A235BZJ2"/>
<dbReference type="Proteomes" id="UP000215215">
    <property type="component" value="Unassembled WGS sequence"/>
</dbReference>
<keyword evidence="2" id="KW-0547">Nucleotide-binding</keyword>
<dbReference type="EMBL" id="NOZQ01000003">
    <property type="protein sequence ID" value="OYD17579.1"/>
    <property type="molecule type" value="Genomic_DNA"/>
</dbReference>
<dbReference type="SUPFAM" id="SSF160443">
    <property type="entry name" value="SMR domain-like"/>
    <property type="match status" value="1"/>
</dbReference>
<gene>
    <name evidence="9" type="ORF">CH333_00180</name>
</gene>
<keyword evidence="6" id="KW-0238">DNA-binding</keyword>
<dbReference type="SMART" id="SM00533">
    <property type="entry name" value="MUTSd"/>
    <property type="match status" value="1"/>
</dbReference>
<dbReference type="InterPro" id="IPR027417">
    <property type="entry name" value="P-loop_NTPase"/>
</dbReference>
<dbReference type="InterPro" id="IPR000432">
    <property type="entry name" value="DNA_mismatch_repair_MutS_C"/>
</dbReference>
<sequence>MTCTERLEFDKVISLIAQRAGTKRGKHAIEKLSPLNEAEAIERRYAFIREGMEMETPPLYSEENLSAILTNLGGGDTLSPQELLEVAGFLDFLRELRNYFTKNDRWQYLSSLVSSISILAEEKQKITAVVKKDGEIITGRILELEEKLGDSRQRLRDRLGKGVTLRGGRYVIPVKAGKKVDGIVHDISRGGSTLFVEPTDCVPLNNEVEIAAKGIEQEKKRVLRQLNASLSKKLPELKHNLDVLGEYDAIVAISDISRRKGWQIPEVGDRFLRIIGGKHPLLQLKRDVVPLDMEIGRKFTTLLITGPNMGGKTVALQTVGILSIMAQSGIPVPASPDSVFPVFDEIFVDIGDESSIETGESSFSFHLKELKRMQDRAAGKSLLLVDEIDRGTEPDGGRAIASAFLEVFTGKNAITIATSHSTALKFFVAGEDGMQNARMETKNGAPTYRLGIGFPGESLWLETARFVGIDDGLLKRAEELADKNMLKTEHLLRELEEEKGRASELKRKLEEREKNLENQLESAQLLRKKWGDGVERLKKERKKILLEARKRVENLVREIRESNAKRESIVRIKREIEQELKRELGGMKKVETEKRVKNHNFRVGDAARIRSLDVVGRIIVITEKRITLQVDDVRFEIPPESVEPVDKPREVRAESRHHVRFARNRELKGEISIRNLRVDEAIPQLERYIDDVWLLGERNFRIVHGVGKGILKNAVWEFLSKDDRIESFELAPLEEGGDGVTVGKIRL</sequence>
<dbReference type="GO" id="GO:0006298">
    <property type="term" value="P:mismatch repair"/>
    <property type="evidence" value="ECO:0007669"/>
    <property type="project" value="InterPro"/>
</dbReference>
<evidence type="ECO:0000256" key="4">
    <source>
        <dbReference type="ARBA" id="ARBA00022840"/>
    </source>
</evidence>
<dbReference type="InterPro" id="IPR036187">
    <property type="entry name" value="DNA_mismatch_repair_MutS_sf"/>
</dbReference>
<dbReference type="PIRSF" id="PIRSF005814">
    <property type="entry name" value="MutS_YshD"/>
    <property type="match status" value="1"/>
</dbReference>
<dbReference type="InterPro" id="IPR002625">
    <property type="entry name" value="Smr_dom"/>
</dbReference>
<dbReference type="GO" id="GO:0016887">
    <property type="term" value="F:ATP hydrolysis activity"/>
    <property type="evidence" value="ECO:0007669"/>
    <property type="project" value="InterPro"/>
</dbReference>
<feature type="coiled-coil region" evidence="7">
    <location>
        <begin position="478"/>
        <end position="593"/>
    </location>
</feature>
<dbReference type="SMART" id="SM00534">
    <property type="entry name" value="MUTSac"/>
    <property type="match status" value="1"/>
</dbReference>
<dbReference type="Pfam" id="PF01713">
    <property type="entry name" value="Smr"/>
    <property type="match status" value="1"/>
</dbReference>
<reference evidence="9 10" key="1">
    <citation type="submission" date="2017-07" db="EMBL/GenBank/DDBJ databases">
        <title>Recovery of genomes from metagenomes via a dereplication, aggregation, and scoring strategy.</title>
        <authorList>
            <person name="Sieber C.M."/>
            <person name="Probst A.J."/>
            <person name="Sharrar A."/>
            <person name="Thomas B.C."/>
            <person name="Hess M."/>
            <person name="Tringe S.G."/>
            <person name="Banfield J.F."/>
        </authorList>
    </citation>
    <scope>NUCLEOTIDE SEQUENCE [LARGE SCALE GENOMIC DNA]</scope>
    <source>
        <strain evidence="9">JGI_Cruoil_03_44_89</strain>
    </source>
</reference>
<evidence type="ECO:0000256" key="7">
    <source>
        <dbReference type="SAM" id="Coils"/>
    </source>
</evidence>
<comment type="caution">
    <text evidence="9">The sequence shown here is derived from an EMBL/GenBank/DDBJ whole genome shotgun (WGS) entry which is preliminary data.</text>
</comment>
<name>A0A235BZJ2_UNCW3</name>
<dbReference type="NCBIfam" id="TIGR01069">
    <property type="entry name" value="mutS2"/>
    <property type="match status" value="1"/>
</dbReference>
<dbReference type="Pfam" id="PF00488">
    <property type="entry name" value="MutS_V"/>
    <property type="match status" value="1"/>
</dbReference>
<keyword evidence="1" id="KW-0699">rRNA-binding</keyword>
<dbReference type="Gene3D" id="3.40.50.300">
    <property type="entry name" value="P-loop containing nucleotide triphosphate hydrolases"/>
    <property type="match status" value="1"/>
</dbReference>
<keyword evidence="5" id="KW-0694">RNA-binding</keyword>
<protein>
    <recommendedName>
        <fullName evidence="8">Smr domain-containing protein</fullName>
    </recommendedName>
</protein>
<dbReference type="PROSITE" id="PS50828">
    <property type="entry name" value="SMR"/>
    <property type="match status" value="1"/>
</dbReference>
<keyword evidence="4" id="KW-0067">ATP-binding</keyword>
<dbReference type="GO" id="GO:0140664">
    <property type="term" value="F:ATP-dependent DNA damage sensor activity"/>
    <property type="evidence" value="ECO:0007669"/>
    <property type="project" value="InterPro"/>
</dbReference>
<evidence type="ECO:0000256" key="2">
    <source>
        <dbReference type="ARBA" id="ARBA00022741"/>
    </source>
</evidence>
<organism evidence="9 10">
    <name type="scientific">candidate division WOR-3 bacterium JGI_Cruoil_03_44_89</name>
    <dbReference type="NCBI Taxonomy" id="1973748"/>
    <lineage>
        <taxon>Bacteria</taxon>
        <taxon>Bacteria division WOR-3</taxon>
    </lineage>
</organism>
<dbReference type="Gene3D" id="3.30.1370.110">
    <property type="match status" value="1"/>
</dbReference>
<dbReference type="InterPro" id="IPR045076">
    <property type="entry name" value="MutS"/>
</dbReference>
<dbReference type="SUPFAM" id="SSF52540">
    <property type="entry name" value="P-loop containing nucleoside triphosphate hydrolases"/>
    <property type="match status" value="1"/>
</dbReference>
<dbReference type="InterPro" id="IPR005747">
    <property type="entry name" value="MutS2"/>
</dbReference>
<dbReference type="GO" id="GO:0005524">
    <property type="term" value="F:ATP binding"/>
    <property type="evidence" value="ECO:0007669"/>
    <property type="project" value="UniProtKB-KW"/>
</dbReference>
<dbReference type="SUPFAM" id="SSF48334">
    <property type="entry name" value="DNA repair protein MutS, domain III"/>
    <property type="match status" value="1"/>
</dbReference>
<evidence type="ECO:0000259" key="8">
    <source>
        <dbReference type="PROSITE" id="PS50828"/>
    </source>
</evidence>
<evidence type="ECO:0000256" key="6">
    <source>
        <dbReference type="ARBA" id="ARBA00023125"/>
    </source>
</evidence>